<dbReference type="GO" id="GO:0016829">
    <property type="term" value="F:lyase activity"/>
    <property type="evidence" value="ECO:0007669"/>
    <property type="project" value="UniProtKB-ARBA"/>
</dbReference>
<protein>
    <submittedName>
        <fullName evidence="3">3-carboxy-cis,cis-muconate cycloisomerase</fullName>
    </submittedName>
</protein>
<dbReference type="InterPro" id="IPR000362">
    <property type="entry name" value="Fumarate_lyase_fam"/>
</dbReference>
<dbReference type="InterPro" id="IPR019468">
    <property type="entry name" value="AdenyloSucc_lyase_C"/>
</dbReference>
<evidence type="ECO:0000313" key="4">
    <source>
        <dbReference type="Proteomes" id="UP000215767"/>
    </source>
</evidence>
<dbReference type="Pfam" id="PF00206">
    <property type="entry name" value="Lyase_1"/>
    <property type="match status" value="1"/>
</dbReference>
<evidence type="ECO:0000259" key="2">
    <source>
        <dbReference type="SMART" id="SM00998"/>
    </source>
</evidence>
<keyword evidence="4" id="KW-1185">Reference proteome</keyword>
<dbReference type="PRINTS" id="PR00149">
    <property type="entry name" value="FUMRATELYASE"/>
</dbReference>
<comment type="similarity">
    <text evidence="1">Belongs to the class-II fumarase/aspartase family.</text>
</comment>
<dbReference type="PANTHER" id="PTHR43172">
    <property type="entry name" value="ADENYLOSUCCINATE LYASE"/>
    <property type="match status" value="1"/>
</dbReference>
<dbReference type="Gene3D" id="1.10.275.10">
    <property type="entry name" value="Fumarase/aspartase (N-terminal domain)"/>
    <property type="match status" value="1"/>
</dbReference>
<dbReference type="SMART" id="SM00998">
    <property type="entry name" value="ADSL_C"/>
    <property type="match status" value="1"/>
</dbReference>
<dbReference type="OrthoDB" id="9768878at2"/>
<feature type="domain" description="Adenylosuccinate lyase C-terminal" evidence="2">
    <location>
        <begin position="371"/>
        <end position="450"/>
    </location>
</feature>
<dbReference type="PRINTS" id="PR00145">
    <property type="entry name" value="ARGSUCLYASE"/>
</dbReference>
<sequence length="458" mass="49494">MSPFALPAASTVVDSILFRDAFGTRAMRAVFSDGALVQRYIDVEIALAKAQARTGVIPAEAAETIARESRIERIDFDHMREETDIVGYPILPLVHQLVAMCGEAGRYIHWGATTQDIMDTAVALQVRDALDSIGNDIRELRGILAGLATRHRDTPMAGRTHLQQALPVTFGYKVAIWLAMFDRHQERLAQLRPRVAVVQFAGAAGTLASLGDKGFDVQRELASELDLGVPATTWHVARDGFAEAVNLLAIITGSLGKIALDIMIMASTEFAEVYEPFVKGRGASSTMPQKRNPISSELMLAASKAVRQHAGLMVDAMVQDLERATGPWHAEWIAIPESFILTAGALHQAKFALGGLVVDEARMKANLGMSNGLIVAEAVMMGMAPYIGRQQAHDVVYDACRTVNEKGGTLADALAALPEVTQHFDRAAIERMTDPANYLGLAPQMVDRATALSQQSVA</sequence>
<dbReference type="InterPro" id="IPR022761">
    <property type="entry name" value="Fumarate_lyase_N"/>
</dbReference>
<keyword evidence="3" id="KW-0413">Isomerase</keyword>
<proteinExistence type="inferred from homology"/>
<dbReference type="CDD" id="cd01597">
    <property type="entry name" value="pCLME"/>
    <property type="match status" value="1"/>
</dbReference>
<name>A0A261V054_9BORD</name>
<dbReference type="Proteomes" id="UP000215767">
    <property type="component" value="Unassembled WGS sequence"/>
</dbReference>
<dbReference type="Gene3D" id="1.10.40.30">
    <property type="entry name" value="Fumarase/aspartase (C-terminal domain)"/>
    <property type="match status" value="1"/>
</dbReference>
<dbReference type="PANTHER" id="PTHR43172:SF2">
    <property type="entry name" value="ADENYLOSUCCINATE LYASE C-TERMINAL DOMAIN-CONTAINING PROTEIN"/>
    <property type="match status" value="1"/>
</dbReference>
<dbReference type="Gene3D" id="1.20.200.10">
    <property type="entry name" value="Fumarase/aspartase (Central domain)"/>
    <property type="match status" value="1"/>
</dbReference>
<reference evidence="4" key="1">
    <citation type="submission" date="2017-05" db="EMBL/GenBank/DDBJ databases">
        <title>Complete and WGS of Bordetella genogroups.</title>
        <authorList>
            <person name="Spilker T."/>
            <person name="Lipuma J."/>
        </authorList>
    </citation>
    <scope>NUCLEOTIDE SEQUENCE [LARGE SCALE GENOMIC DNA]</scope>
    <source>
        <strain evidence="4">AU8856</strain>
    </source>
</reference>
<dbReference type="AlphaFoldDB" id="A0A261V054"/>
<evidence type="ECO:0000256" key="1">
    <source>
        <dbReference type="ARBA" id="ARBA00034772"/>
    </source>
</evidence>
<accession>A0A261V054</accession>
<comment type="caution">
    <text evidence="3">The sequence shown here is derived from an EMBL/GenBank/DDBJ whole genome shotgun (WGS) entry which is preliminary data.</text>
</comment>
<dbReference type="InterPro" id="IPR024083">
    <property type="entry name" value="Fumarase/histidase_N"/>
</dbReference>
<dbReference type="RefSeq" id="WP_094839740.1">
    <property type="nucleotide sequence ID" value="NZ_NEVS01000001.1"/>
</dbReference>
<gene>
    <name evidence="3" type="ORF">CAL28_02000</name>
</gene>
<dbReference type="SUPFAM" id="SSF48557">
    <property type="entry name" value="L-aspartase-like"/>
    <property type="match status" value="1"/>
</dbReference>
<organism evidence="3 4">
    <name type="scientific">Bordetella genomosp. 11</name>
    <dbReference type="NCBI Taxonomy" id="1416808"/>
    <lineage>
        <taxon>Bacteria</taxon>
        <taxon>Pseudomonadati</taxon>
        <taxon>Pseudomonadota</taxon>
        <taxon>Betaproteobacteria</taxon>
        <taxon>Burkholderiales</taxon>
        <taxon>Alcaligenaceae</taxon>
        <taxon>Bordetella</taxon>
    </lineage>
</organism>
<dbReference type="Pfam" id="PF10397">
    <property type="entry name" value="ADSL_C"/>
    <property type="match status" value="1"/>
</dbReference>
<dbReference type="EMBL" id="NEVS01000001">
    <property type="protein sequence ID" value="OZI66533.1"/>
    <property type="molecule type" value="Genomic_DNA"/>
</dbReference>
<dbReference type="GO" id="GO:0016853">
    <property type="term" value="F:isomerase activity"/>
    <property type="evidence" value="ECO:0007669"/>
    <property type="project" value="UniProtKB-KW"/>
</dbReference>
<evidence type="ECO:0000313" key="3">
    <source>
        <dbReference type="EMBL" id="OZI66533.1"/>
    </source>
</evidence>
<dbReference type="FunFam" id="1.20.200.10:FF:000014">
    <property type="entry name" value="3-carboxy-cis,cis-muconate cycloisomerase"/>
    <property type="match status" value="1"/>
</dbReference>
<dbReference type="InterPro" id="IPR008948">
    <property type="entry name" value="L-Aspartase-like"/>
</dbReference>